<dbReference type="Gene3D" id="2.60.120.10">
    <property type="entry name" value="Jelly Rolls"/>
    <property type="match status" value="1"/>
</dbReference>
<organism evidence="2 3">
    <name type="scientific">Methylobacterium tardum</name>
    <dbReference type="NCBI Taxonomy" id="374432"/>
    <lineage>
        <taxon>Bacteria</taxon>
        <taxon>Pseudomonadati</taxon>
        <taxon>Pseudomonadota</taxon>
        <taxon>Alphaproteobacteria</taxon>
        <taxon>Hyphomicrobiales</taxon>
        <taxon>Methylobacteriaceae</taxon>
        <taxon>Methylobacterium</taxon>
    </lineage>
</organism>
<accession>A0AA37WRD7</accession>
<dbReference type="GO" id="GO:0006355">
    <property type="term" value="P:regulation of DNA-templated transcription"/>
    <property type="evidence" value="ECO:0007669"/>
    <property type="project" value="InterPro"/>
</dbReference>
<dbReference type="RefSeq" id="WP_238197239.1">
    <property type="nucleotide sequence ID" value="NZ_BPQZ01000017.1"/>
</dbReference>
<comment type="caution">
    <text evidence="2">The sequence shown here is derived from an EMBL/GenBank/DDBJ whole genome shotgun (WGS) entry which is preliminary data.</text>
</comment>
<evidence type="ECO:0000259" key="1">
    <source>
        <dbReference type="Pfam" id="PF13545"/>
    </source>
</evidence>
<sequence length="174" mass="18855">MALTTCILGEIPCKILFADGALKPDWAEFVFRILGRESAITAERIVSLGRRSAFEAAAHLFCELFARMDAVGLADETHCPFGLTQVDLADVLDITSVHVTRTMRDLRSRGLVRVRGMVATILVHGALAKVADFDPTYLHMQEPADVRPIASGLRATARRSAPLPSGPELASQSV</sequence>
<dbReference type="InterPro" id="IPR012318">
    <property type="entry name" value="HTH_CRP"/>
</dbReference>
<dbReference type="Pfam" id="PF13545">
    <property type="entry name" value="HTH_Crp_2"/>
    <property type="match status" value="1"/>
</dbReference>
<reference evidence="3" key="1">
    <citation type="journal article" date="2019" name="Int. J. Syst. Evol. Microbiol.">
        <title>The Global Catalogue of Microorganisms (GCM) 10K type strain sequencing project: providing services to taxonomists for standard genome sequencing and annotation.</title>
        <authorList>
            <consortium name="The Broad Institute Genomics Platform"/>
            <consortium name="The Broad Institute Genome Sequencing Center for Infectious Disease"/>
            <person name="Wu L."/>
            <person name="Ma J."/>
        </authorList>
    </citation>
    <scope>NUCLEOTIDE SEQUENCE [LARGE SCALE GENOMIC DNA]</scope>
    <source>
        <strain evidence="3">NBRC 103632</strain>
    </source>
</reference>
<dbReference type="InterPro" id="IPR014710">
    <property type="entry name" value="RmlC-like_jellyroll"/>
</dbReference>
<evidence type="ECO:0000313" key="3">
    <source>
        <dbReference type="Proteomes" id="UP001157440"/>
    </source>
</evidence>
<dbReference type="AlphaFoldDB" id="A0AA37WRD7"/>
<name>A0AA37WRD7_9HYPH</name>
<dbReference type="SUPFAM" id="SSF46785">
    <property type="entry name" value="Winged helix' DNA-binding domain"/>
    <property type="match status" value="1"/>
</dbReference>
<proteinExistence type="predicted"/>
<dbReference type="GO" id="GO:0003677">
    <property type="term" value="F:DNA binding"/>
    <property type="evidence" value="ECO:0007669"/>
    <property type="project" value="InterPro"/>
</dbReference>
<gene>
    <name evidence="2" type="ORF">GCM10007890_19370</name>
</gene>
<dbReference type="Proteomes" id="UP001157440">
    <property type="component" value="Unassembled WGS sequence"/>
</dbReference>
<protein>
    <recommendedName>
        <fullName evidence="1">HTH crp-type domain-containing protein</fullName>
    </recommendedName>
</protein>
<dbReference type="EMBL" id="BSPL01000013">
    <property type="protein sequence ID" value="GLS69924.1"/>
    <property type="molecule type" value="Genomic_DNA"/>
</dbReference>
<keyword evidence="3" id="KW-1185">Reference proteome</keyword>
<feature type="domain" description="HTH crp-type" evidence="1">
    <location>
        <begin position="58"/>
        <end position="127"/>
    </location>
</feature>
<dbReference type="InterPro" id="IPR036390">
    <property type="entry name" value="WH_DNA-bd_sf"/>
</dbReference>
<evidence type="ECO:0000313" key="2">
    <source>
        <dbReference type="EMBL" id="GLS69924.1"/>
    </source>
</evidence>